<organism evidence="2 3">
    <name type="scientific">Clostridium simiarum</name>
    <dbReference type="NCBI Taxonomy" id="2841506"/>
    <lineage>
        <taxon>Bacteria</taxon>
        <taxon>Bacillati</taxon>
        <taxon>Bacillota</taxon>
        <taxon>Clostridia</taxon>
        <taxon>Eubacteriales</taxon>
        <taxon>Clostridiaceae</taxon>
        <taxon>Clostridium</taxon>
    </lineage>
</organism>
<name>A0ABS6F5J1_9CLOT</name>
<dbReference type="RefSeq" id="WP_216457810.1">
    <property type="nucleotide sequence ID" value="NZ_JAHLQL010000007.1"/>
</dbReference>
<evidence type="ECO:0000313" key="2">
    <source>
        <dbReference type="EMBL" id="MBU5593124.1"/>
    </source>
</evidence>
<keyword evidence="1" id="KW-0732">Signal</keyword>
<evidence type="ECO:0000313" key="3">
    <source>
        <dbReference type="Proteomes" id="UP000736583"/>
    </source>
</evidence>
<protein>
    <recommendedName>
        <fullName evidence="4">Group-specific protein</fullName>
    </recommendedName>
</protein>
<reference evidence="2 3" key="1">
    <citation type="submission" date="2021-06" db="EMBL/GenBank/DDBJ databases">
        <authorList>
            <person name="Sun Q."/>
            <person name="Li D."/>
        </authorList>
    </citation>
    <scope>NUCLEOTIDE SEQUENCE [LARGE SCALE GENOMIC DNA]</scope>
    <source>
        <strain evidence="2 3">MSJ-4</strain>
    </source>
</reference>
<keyword evidence="3" id="KW-1185">Reference proteome</keyword>
<evidence type="ECO:0008006" key="4">
    <source>
        <dbReference type="Google" id="ProtNLM"/>
    </source>
</evidence>
<sequence length="141" mass="16283">MFKKIAIVLFSLLLFSMKVSAAESIHVEIFHINQESVVKRTPLTSKIQREAENYIKGITGVYAKFNPIPNSGYMIKIPFETPAMIKNQWINAFVDEIIVIFPEQEDPYLLVFDNKDRTIFLSFKGNTDLLLKHLKFKLNTS</sequence>
<accession>A0ABS6F5J1</accession>
<proteinExistence type="predicted"/>
<dbReference type="Proteomes" id="UP000736583">
    <property type="component" value="Unassembled WGS sequence"/>
</dbReference>
<gene>
    <name evidence="2" type="ORF">KQI89_15350</name>
</gene>
<feature type="signal peptide" evidence="1">
    <location>
        <begin position="1"/>
        <end position="21"/>
    </location>
</feature>
<dbReference type="EMBL" id="JAHLQL010000007">
    <property type="protein sequence ID" value="MBU5593124.1"/>
    <property type="molecule type" value="Genomic_DNA"/>
</dbReference>
<comment type="caution">
    <text evidence="2">The sequence shown here is derived from an EMBL/GenBank/DDBJ whole genome shotgun (WGS) entry which is preliminary data.</text>
</comment>
<feature type="chain" id="PRO_5046818745" description="Group-specific protein" evidence="1">
    <location>
        <begin position="22"/>
        <end position="141"/>
    </location>
</feature>
<evidence type="ECO:0000256" key="1">
    <source>
        <dbReference type="SAM" id="SignalP"/>
    </source>
</evidence>